<dbReference type="GO" id="GO:0046872">
    <property type="term" value="F:metal ion binding"/>
    <property type="evidence" value="ECO:0007669"/>
    <property type="project" value="UniProtKB-KW"/>
</dbReference>
<dbReference type="InterPro" id="IPR036249">
    <property type="entry name" value="Thioredoxin-like_sf"/>
</dbReference>
<dbReference type="InterPro" id="IPR002023">
    <property type="entry name" value="NuoE-like"/>
</dbReference>
<feature type="binding site" evidence="7">
    <location>
        <position position="84"/>
    </location>
    <ligand>
        <name>[2Fe-2S] cluster</name>
        <dbReference type="ChEBI" id="CHEBI:190135"/>
    </ligand>
</feature>
<dbReference type="OrthoDB" id="9807941at2"/>
<dbReference type="InterPro" id="IPR041921">
    <property type="entry name" value="NuoE_N"/>
</dbReference>
<evidence type="ECO:0000256" key="6">
    <source>
        <dbReference type="ARBA" id="ARBA00034078"/>
    </source>
</evidence>
<dbReference type="InterPro" id="IPR042128">
    <property type="entry name" value="NuoE_dom"/>
</dbReference>
<accession>V5WDS1</accession>
<dbReference type="STRING" id="1307761.L21SP2_0272"/>
<evidence type="ECO:0000256" key="1">
    <source>
        <dbReference type="ARBA" id="ARBA00010643"/>
    </source>
</evidence>
<dbReference type="PATRIC" id="fig|1307761.3.peg.273"/>
<dbReference type="PIRSF" id="PIRSF000216">
    <property type="entry name" value="NADH_DH_24kDa"/>
    <property type="match status" value="1"/>
</dbReference>
<comment type="cofactor">
    <cofactor evidence="7">
        <name>[2Fe-2S] cluster</name>
        <dbReference type="ChEBI" id="CHEBI:190135"/>
    </cofactor>
    <text evidence="7">Binds 1 [2Fe-2S] cluster.</text>
</comment>
<dbReference type="Gene3D" id="1.10.10.1590">
    <property type="entry name" value="NADH-quinone oxidoreductase subunit E"/>
    <property type="match status" value="1"/>
</dbReference>
<keyword evidence="3 7" id="KW-0479">Metal-binding</keyword>
<feature type="binding site" evidence="7">
    <location>
        <position position="125"/>
    </location>
    <ligand>
        <name>[2Fe-2S] cluster</name>
        <dbReference type="ChEBI" id="CHEBI:190135"/>
    </ligand>
</feature>
<keyword evidence="5 7" id="KW-0411">Iron-sulfur</keyword>
<dbReference type="RefSeq" id="WP_024266647.1">
    <property type="nucleotide sequence ID" value="NC_023035.1"/>
</dbReference>
<dbReference type="Proteomes" id="UP000018680">
    <property type="component" value="Chromosome"/>
</dbReference>
<organism evidence="8 9">
    <name type="scientific">Salinispira pacifica</name>
    <dbReference type="NCBI Taxonomy" id="1307761"/>
    <lineage>
        <taxon>Bacteria</taxon>
        <taxon>Pseudomonadati</taxon>
        <taxon>Spirochaetota</taxon>
        <taxon>Spirochaetia</taxon>
        <taxon>Spirochaetales</taxon>
        <taxon>Spirochaetaceae</taxon>
        <taxon>Salinispira</taxon>
    </lineage>
</organism>
<evidence type="ECO:0000313" key="9">
    <source>
        <dbReference type="Proteomes" id="UP000018680"/>
    </source>
</evidence>
<dbReference type="EC" id="1.12.1.2" evidence="8"/>
<evidence type="ECO:0000256" key="3">
    <source>
        <dbReference type="ARBA" id="ARBA00022723"/>
    </source>
</evidence>
<name>V5WDS1_9SPIO</name>
<evidence type="ECO:0000256" key="5">
    <source>
        <dbReference type="ARBA" id="ARBA00023014"/>
    </source>
</evidence>
<gene>
    <name evidence="8" type="ORF">L21SP2_0272</name>
</gene>
<comment type="cofactor">
    <cofactor evidence="6">
        <name>[2Fe-2S] cluster</name>
        <dbReference type="ChEBI" id="CHEBI:190135"/>
    </cofactor>
</comment>
<comment type="similarity">
    <text evidence="1">Belongs to the complex I 24 kDa subunit family.</text>
</comment>
<evidence type="ECO:0000256" key="7">
    <source>
        <dbReference type="PIRSR" id="PIRSR000216-1"/>
    </source>
</evidence>
<dbReference type="HOGENOM" id="CLU_054362_2_1_12"/>
<feature type="binding site" evidence="7">
    <location>
        <position position="89"/>
    </location>
    <ligand>
        <name>[2Fe-2S] cluster</name>
        <dbReference type="ChEBI" id="CHEBI:190135"/>
    </ligand>
</feature>
<keyword evidence="2 7" id="KW-0001">2Fe-2S</keyword>
<dbReference type="KEGG" id="slr:L21SP2_0272"/>
<feature type="binding site" evidence="7">
    <location>
        <position position="129"/>
    </location>
    <ligand>
        <name>[2Fe-2S] cluster</name>
        <dbReference type="ChEBI" id="CHEBI:190135"/>
    </ligand>
</feature>
<dbReference type="PANTHER" id="PTHR43342:SF2">
    <property type="entry name" value="POTENTIAL NAD-REDUCING HYDROGENASE SUBUNIT"/>
    <property type="match status" value="1"/>
</dbReference>
<keyword evidence="8" id="KW-0560">Oxidoreductase</keyword>
<dbReference type="Pfam" id="PF01257">
    <property type="entry name" value="2Fe-2S_thioredx"/>
    <property type="match status" value="1"/>
</dbReference>
<keyword evidence="9" id="KW-1185">Reference proteome</keyword>
<reference evidence="8 9" key="1">
    <citation type="journal article" date="2015" name="Stand. Genomic Sci.">
        <title>Complete genome sequence and description of Salinispira pacifica gen. nov., sp. nov., a novel spirochaete isolated form a hypersaline microbial mat.</title>
        <authorList>
            <person name="Ben Hania W."/>
            <person name="Joseph M."/>
            <person name="Schumann P."/>
            <person name="Bunk B."/>
            <person name="Fiebig A."/>
            <person name="Sproer C."/>
            <person name="Klenk H.P."/>
            <person name="Fardeau M.L."/>
            <person name="Spring S."/>
        </authorList>
    </citation>
    <scope>NUCLEOTIDE SEQUENCE [LARGE SCALE GENOMIC DNA]</scope>
    <source>
        <strain evidence="8 9">L21-RPul-D2</strain>
    </source>
</reference>
<sequence>MAATAETLEITPALQEFVDEWKEKPGNLIMILHKTQQEFGYIPRKIAKDLAKELEVPLAKIYGVITFYHYFKLEKPGRNIISVCMGTACYLKGGKDIIQEFENLLGVGINTTTDDGEFSLEAVRCVGCCGLAPVVTVNNEVYGKVGTEDLADIIAKHRGEADS</sequence>
<dbReference type="CDD" id="cd03064">
    <property type="entry name" value="TRX_Fd_NuoE"/>
    <property type="match status" value="1"/>
</dbReference>
<dbReference type="eggNOG" id="COG1905">
    <property type="taxonomic scope" value="Bacteria"/>
</dbReference>
<protein>
    <submittedName>
        <fullName evidence="8">NAD-reducing hydrogenase subunit HoxE</fullName>
        <ecNumber evidence="8">1.12.1.2</ecNumber>
    </submittedName>
</protein>
<proteinExistence type="inferred from homology"/>
<keyword evidence="4 7" id="KW-0408">Iron</keyword>
<dbReference type="Gene3D" id="3.40.30.10">
    <property type="entry name" value="Glutaredoxin"/>
    <property type="match status" value="1"/>
</dbReference>
<evidence type="ECO:0000313" key="8">
    <source>
        <dbReference type="EMBL" id="AHC13714.1"/>
    </source>
</evidence>
<dbReference type="GO" id="GO:0047985">
    <property type="term" value="F:hydrogen dehydrogenase activity"/>
    <property type="evidence" value="ECO:0007669"/>
    <property type="project" value="UniProtKB-EC"/>
</dbReference>
<dbReference type="PANTHER" id="PTHR43342">
    <property type="entry name" value="NADH-QUINONE OXIDOREDUCTASE, E SUBUNIT"/>
    <property type="match status" value="1"/>
</dbReference>
<keyword evidence="8" id="KW-0371">Homeobox</keyword>
<dbReference type="GO" id="GO:0003677">
    <property type="term" value="F:DNA binding"/>
    <property type="evidence" value="ECO:0007669"/>
    <property type="project" value="UniProtKB-KW"/>
</dbReference>
<dbReference type="GO" id="GO:0051537">
    <property type="term" value="F:2 iron, 2 sulfur cluster binding"/>
    <property type="evidence" value="ECO:0007669"/>
    <property type="project" value="UniProtKB-KW"/>
</dbReference>
<dbReference type="SUPFAM" id="SSF52833">
    <property type="entry name" value="Thioredoxin-like"/>
    <property type="match status" value="1"/>
</dbReference>
<evidence type="ECO:0000256" key="2">
    <source>
        <dbReference type="ARBA" id="ARBA00022714"/>
    </source>
</evidence>
<evidence type="ECO:0000256" key="4">
    <source>
        <dbReference type="ARBA" id="ARBA00023004"/>
    </source>
</evidence>
<dbReference type="EMBL" id="CP006939">
    <property type="protein sequence ID" value="AHC13714.1"/>
    <property type="molecule type" value="Genomic_DNA"/>
</dbReference>
<dbReference type="InterPro" id="IPR028431">
    <property type="entry name" value="NADP_DH_HndA-like"/>
</dbReference>
<dbReference type="AlphaFoldDB" id="V5WDS1"/>